<comment type="caution">
    <text evidence="2">The sequence shown here is derived from an EMBL/GenBank/DDBJ whole genome shotgun (WGS) entry which is preliminary data.</text>
</comment>
<accession>A0ABR4C4B2</accession>
<evidence type="ECO:0000256" key="1">
    <source>
        <dbReference type="SAM" id="MobiDB-lite"/>
    </source>
</evidence>
<proteinExistence type="predicted"/>
<reference evidence="2 3" key="1">
    <citation type="journal article" date="2024" name="Commun. Biol.">
        <title>Comparative genomic analysis of thermophilic fungi reveals convergent evolutionary adaptations and gene losses.</title>
        <authorList>
            <person name="Steindorff A.S."/>
            <person name="Aguilar-Pontes M.V."/>
            <person name="Robinson A.J."/>
            <person name="Andreopoulos B."/>
            <person name="LaButti K."/>
            <person name="Kuo A."/>
            <person name="Mondo S."/>
            <person name="Riley R."/>
            <person name="Otillar R."/>
            <person name="Haridas S."/>
            <person name="Lipzen A."/>
            <person name="Grimwood J."/>
            <person name="Schmutz J."/>
            <person name="Clum A."/>
            <person name="Reid I.D."/>
            <person name="Moisan M.C."/>
            <person name="Butler G."/>
            <person name="Nguyen T.T.M."/>
            <person name="Dewar K."/>
            <person name="Conant G."/>
            <person name="Drula E."/>
            <person name="Henrissat B."/>
            <person name="Hansel C."/>
            <person name="Singer S."/>
            <person name="Hutchinson M.I."/>
            <person name="de Vries R.P."/>
            <person name="Natvig D.O."/>
            <person name="Powell A.J."/>
            <person name="Tsang A."/>
            <person name="Grigoriev I.V."/>
        </authorList>
    </citation>
    <scope>NUCLEOTIDE SEQUENCE [LARGE SCALE GENOMIC DNA]</scope>
    <source>
        <strain evidence="2 3">CBS 494.80</strain>
    </source>
</reference>
<evidence type="ECO:0000313" key="3">
    <source>
        <dbReference type="Proteomes" id="UP001595075"/>
    </source>
</evidence>
<name>A0ABR4C4B2_9HELO</name>
<sequence length="244" mass="27685">MSQQPSQTVGEASGSRTRITPDEVTYPPLPSTPIASGVITRNNKKNHRQRSRQPSLSPIKTATPAPAAQQKVKPPTNRQIMETLLEQFNTKSAAIDQRIADLDRMTASFNSLVKTTRRSEIREGKRLERRPTPTPSTQSPRSPPLPKRSQSNRPPRQRSRRPRASFPLRSTELEDEPISERLVTSPTPGAKSVLFRKKIPFTEKIPFLDNGSDPTFRQWRASVEDRIRINADQYPDEYTRRALV</sequence>
<organism evidence="2 3">
    <name type="scientific">Oculimacula yallundae</name>
    <dbReference type="NCBI Taxonomy" id="86028"/>
    <lineage>
        <taxon>Eukaryota</taxon>
        <taxon>Fungi</taxon>
        <taxon>Dikarya</taxon>
        <taxon>Ascomycota</taxon>
        <taxon>Pezizomycotina</taxon>
        <taxon>Leotiomycetes</taxon>
        <taxon>Helotiales</taxon>
        <taxon>Ploettnerulaceae</taxon>
        <taxon>Oculimacula</taxon>
    </lineage>
</organism>
<protein>
    <submittedName>
        <fullName evidence="2">Uncharacterized protein</fullName>
    </submittedName>
</protein>
<dbReference type="Proteomes" id="UP001595075">
    <property type="component" value="Unassembled WGS sequence"/>
</dbReference>
<feature type="region of interest" description="Disordered" evidence="1">
    <location>
        <begin position="1"/>
        <end position="75"/>
    </location>
</feature>
<evidence type="ECO:0000313" key="2">
    <source>
        <dbReference type="EMBL" id="KAL2064510.1"/>
    </source>
</evidence>
<feature type="compositionally biased region" description="Basic and acidic residues" evidence="1">
    <location>
        <begin position="117"/>
        <end position="131"/>
    </location>
</feature>
<keyword evidence="3" id="KW-1185">Reference proteome</keyword>
<feature type="compositionally biased region" description="Basic residues" evidence="1">
    <location>
        <begin position="42"/>
        <end position="51"/>
    </location>
</feature>
<feature type="compositionally biased region" description="Low complexity" evidence="1">
    <location>
        <begin position="60"/>
        <end position="75"/>
    </location>
</feature>
<feature type="compositionally biased region" description="Polar residues" evidence="1">
    <location>
        <begin position="1"/>
        <end position="18"/>
    </location>
</feature>
<feature type="region of interest" description="Disordered" evidence="1">
    <location>
        <begin position="113"/>
        <end position="186"/>
    </location>
</feature>
<gene>
    <name evidence="2" type="ORF">VTL71DRAFT_3647</name>
</gene>
<dbReference type="EMBL" id="JAZHXI010000013">
    <property type="protein sequence ID" value="KAL2064510.1"/>
    <property type="molecule type" value="Genomic_DNA"/>
</dbReference>